<dbReference type="InterPro" id="IPR038765">
    <property type="entry name" value="Papain-like_cys_pep_sf"/>
</dbReference>
<dbReference type="Pfam" id="PF01640">
    <property type="entry name" value="Peptidase_C10"/>
    <property type="match status" value="1"/>
</dbReference>
<dbReference type="AlphaFoldDB" id="A0A2V1IRT9"/>
<dbReference type="InterPro" id="IPR044934">
    <property type="entry name" value="Streptopain_sf"/>
</dbReference>
<feature type="active site" description="Proton acceptor" evidence="6">
    <location>
        <position position="308"/>
    </location>
</feature>
<evidence type="ECO:0000259" key="7">
    <source>
        <dbReference type="Pfam" id="PF13734"/>
    </source>
</evidence>
<dbReference type="SUPFAM" id="SSF54001">
    <property type="entry name" value="Cysteine proteinases"/>
    <property type="match status" value="1"/>
</dbReference>
<dbReference type="Gene3D" id="3.90.70.50">
    <property type="entry name" value="Peptidase C10, streptopain"/>
    <property type="match status" value="1"/>
</dbReference>
<comment type="similarity">
    <text evidence="1">Belongs to the peptidase C10 family.</text>
</comment>
<keyword evidence="10" id="KW-1185">Reference proteome</keyword>
<dbReference type="RefSeq" id="WP_107031136.1">
    <property type="nucleotide sequence ID" value="NZ_CAPEJN010000009.1"/>
</dbReference>
<dbReference type="GO" id="GO:0006508">
    <property type="term" value="P:proteolysis"/>
    <property type="evidence" value="ECO:0007669"/>
    <property type="project" value="UniProtKB-KW"/>
</dbReference>
<keyword evidence="5" id="KW-0788">Thiol protease</keyword>
<dbReference type="InterPro" id="IPR025896">
    <property type="entry name" value="Spi_Prtas-inh"/>
</dbReference>
<keyword evidence="2" id="KW-0645">Protease</keyword>
<dbReference type="Proteomes" id="UP000244905">
    <property type="component" value="Unassembled WGS sequence"/>
</dbReference>
<dbReference type="PRINTS" id="PR00797">
    <property type="entry name" value="STREPTOPAIN"/>
</dbReference>
<proteinExistence type="inferred from homology"/>
<comment type="caution">
    <text evidence="9">The sequence shown here is derived from an EMBL/GenBank/DDBJ whole genome shotgun (WGS) entry which is preliminary data.</text>
</comment>
<evidence type="ECO:0000259" key="8">
    <source>
        <dbReference type="Pfam" id="PF18962"/>
    </source>
</evidence>
<evidence type="ECO:0000256" key="5">
    <source>
        <dbReference type="ARBA" id="ARBA00022807"/>
    </source>
</evidence>
<dbReference type="InterPro" id="IPR026444">
    <property type="entry name" value="Secre_tail"/>
</dbReference>
<accession>A0A2V1IRT9</accession>
<dbReference type="InterPro" id="IPR000200">
    <property type="entry name" value="Peptidase_C10"/>
</dbReference>
<keyword evidence="4" id="KW-0378">Hydrolase</keyword>
<dbReference type="Pfam" id="PF13734">
    <property type="entry name" value="Inhibitor_I69"/>
    <property type="match status" value="1"/>
</dbReference>
<reference evidence="10" key="1">
    <citation type="submission" date="2018-02" db="EMBL/GenBank/DDBJ databases">
        <authorList>
            <person name="Clavel T."/>
            <person name="Strowig T."/>
        </authorList>
    </citation>
    <scope>NUCLEOTIDE SEQUENCE [LARGE SCALE GENOMIC DNA]</scope>
    <source>
        <strain evidence="10">DSM 103720</strain>
    </source>
</reference>
<evidence type="ECO:0000256" key="4">
    <source>
        <dbReference type="ARBA" id="ARBA00022801"/>
    </source>
</evidence>
<dbReference type="EMBL" id="PUEC01000002">
    <property type="protein sequence ID" value="PWB04212.1"/>
    <property type="molecule type" value="Genomic_DNA"/>
</dbReference>
<name>A0A2V1IRT9_9BACT</name>
<evidence type="ECO:0000256" key="2">
    <source>
        <dbReference type="ARBA" id="ARBA00022670"/>
    </source>
</evidence>
<evidence type="ECO:0000313" key="10">
    <source>
        <dbReference type="Proteomes" id="UP000244905"/>
    </source>
</evidence>
<evidence type="ECO:0000313" key="9">
    <source>
        <dbReference type="EMBL" id="PWB04212.1"/>
    </source>
</evidence>
<evidence type="ECO:0000256" key="3">
    <source>
        <dbReference type="ARBA" id="ARBA00022729"/>
    </source>
</evidence>
<feature type="active site" description="Nucleophile" evidence="6">
    <location>
        <position position="165"/>
    </location>
</feature>
<dbReference type="NCBIfam" id="TIGR04183">
    <property type="entry name" value="Por_Secre_tail"/>
    <property type="match status" value="1"/>
</dbReference>
<sequence length="811" mass="86849">MLALAALAASSAGARTLSPAEALARAAKSSQAAATGTSRGHSVLEPVMTIGADDTPAVYVFTPNESGYLIVSADDVAAPVLGYSDNGIFDPEKMSPSMRWWLEEYSAQIRAAAAENAGSYEVTAREDRDPIGPLLQTKWDQGEPYNNYCPIYEYRGEEYPTYTGCVATAMAQVMKYHNWPDKAASNANFSYTWESKTLTASFGNYAFDWSNMLPDYSAVSSTRTQQEAVAKLMQACGYSVKMDYGPSASGASSAAVGGALANYFKYDGRLRNELRHCYTLADWETMIYNSLQTDGPVLYSGSNRESGHCFVCDGYQGNGYFHINWGWSGMSDGYFLLNALDPDQQGAGGSTSGYNSGQEILIGIRPATSTSSLHDIKFVALGNISAEISGSNFVLYGDFANFSIDEVSGYVSLRITDQNGKDIKIVDRYTVSDYSPGSYYPSVSIPLSYLGISDGTYRIYPVFKIGSAVYPYQCSISQPDYVLLSRSGSNYSVSTPSLGNYSVIGLTTSRQMYSGCGFRATGLAKFSVDMEATMPVYGLLLRDNGTVLGHGCELNQLFSVAGEPFDYFSEWFVNDNGDEISVTPGAYKFAMGYKVGSGYKVISDQLSVTVGSNPGAPSLQVVGWNVENASAVDPDNVVINVTLKCQSGYLAGQIRAVFFGENDQYASAQLYSPLLVMNAGETQSFVINGSLTGFSAGELVDVGLYNGNSFISSGKYLSFTIGERSGIADVIADGANAVTLSPNPAVDHTVISASAEISRVDLYSLSGKLTGAPSEIDGQTARVDLSALPSGLYIARVLTADGVRTVKVIKK</sequence>
<organism evidence="9 10">
    <name type="scientific">Duncaniella muris</name>
    <dbReference type="NCBI Taxonomy" id="2094150"/>
    <lineage>
        <taxon>Bacteria</taxon>
        <taxon>Pseudomonadati</taxon>
        <taxon>Bacteroidota</taxon>
        <taxon>Bacteroidia</taxon>
        <taxon>Bacteroidales</taxon>
        <taxon>Muribaculaceae</taxon>
        <taxon>Duncaniella</taxon>
    </lineage>
</organism>
<dbReference type="GeneID" id="82524975"/>
<keyword evidence="3" id="KW-0732">Signal</keyword>
<dbReference type="Pfam" id="PF18962">
    <property type="entry name" value="Por_Secre_tail"/>
    <property type="match status" value="1"/>
</dbReference>
<evidence type="ECO:0000256" key="1">
    <source>
        <dbReference type="ARBA" id="ARBA00009693"/>
    </source>
</evidence>
<feature type="domain" description="Spi protease inhibitor" evidence="7">
    <location>
        <begin position="44"/>
        <end position="109"/>
    </location>
</feature>
<feature type="domain" description="Secretion system C-terminal sorting" evidence="8">
    <location>
        <begin position="742"/>
        <end position="809"/>
    </location>
</feature>
<protein>
    <submittedName>
        <fullName evidence="9">T9SS C-terminal target domain-containing protein</fullName>
    </submittedName>
</protein>
<gene>
    <name evidence="9" type="ORF">C5O23_01245</name>
</gene>
<evidence type="ECO:0000256" key="6">
    <source>
        <dbReference type="PIRSR" id="PIRSR600200-1"/>
    </source>
</evidence>
<dbReference type="GO" id="GO:0008234">
    <property type="term" value="F:cysteine-type peptidase activity"/>
    <property type="evidence" value="ECO:0007669"/>
    <property type="project" value="UniProtKB-KW"/>
</dbReference>